<name>A0A5B8W6K8_9SPHI</name>
<gene>
    <name evidence="8" type="ORF">FSB76_26580</name>
</gene>
<keyword evidence="9" id="KW-1185">Reference proteome</keyword>
<dbReference type="Gene3D" id="1.10.8.80">
    <property type="entry name" value="Magnesium chelatase subunit I, C-Terminal domain"/>
    <property type="match status" value="1"/>
</dbReference>
<dbReference type="InterPro" id="IPR027417">
    <property type="entry name" value="P-loop_NTPase"/>
</dbReference>
<comment type="subcellular location">
    <subcellularLocation>
        <location evidence="1">Cell membrane</location>
        <topology evidence="1">Multi-pass membrane protein</topology>
    </subcellularLocation>
</comment>
<dbReference type="Gene3D" id="3.40.50.300">
    <property type="entry name" value="P-loop containing nucleotide triphosphate hydrolases"/>
    <property type="match status" value="1"/>
</dbReference>
<keyword evidence="6 7" id="KW-0472">Membrane</keyword>
<dbReference type="GO" id="GO:0005886">
    <property type="term" value="C:plasma membrane"/>
    <property type="evidence" value="ECO:0007669"/>
    <property type="project" value="UniProtKB-SubCell"/>
</dbReference>
<protein>
    <submittedName>
        <fullName evidence="8">Type IV secretory system conjugative DNA transfer family protein</fullName>
    </submittedName>
</protein>
<evidence type="ECO:0000256" key="4">
    <source>
        <dbReference type="ARBA" id="ARBA00022692"/>
    </source>
</evidence>
<evidence type="ECO:0000256" key="5">
    <source>
        <dbReference type="ARBA" id="ARBA00022989"/>
    </source>
</evidence>
<evidence type="ECO:0000256" key="6">
    <source>
        <dbReference type="ARBA" id="ARBA00023136"/>
    </source>
</evidence>
<dbReference type="InterPro" id="IPR051539">
    <property type="entry name" value="T4SS-coupling_protein"/>
</dbReference>
<dbReference type="AlphaFoldDB" id="A0A5B8W6K8"/>
<organism evidence="8 9">
    <name type="scientific">Mucilaginibacter ginsenosidivorax</name>
    <dbReference type="NCBI Taxonomy" id="862126"/>
    <lineage>
        <taxon>Bacteria</taxon>
        <taxon>Pseudomonadati</taxon>
        <taxon>Bacteroidota</taxon>
        <taxon>Sphingobacteriia</taxon>
        <taxon>Sphingobacteriales</taxon>
        <taxon>Sphingobacteriaceae</taxon>
        <taxon>Mucilaginibacter</taxon>
    </lineage>
</organism>
<dbReference type="PANTHER" id="PTHR37937:SF1">
    <property type="entry name" value="CONJUGATIVE TRANSFER: DNA TRANSPORT"/>
    <property type="match status" value="1"/>
</dbReference>
<feature type="transmembrane region" description="Helical" evidence="7">
    <location>
        <begin position="152"/>
        <end position="171"/>
    </location>
</feature>
<keyword evidence="5 7" id="KW-1133">Transmembrane helix</keyword>
<sequence length="622" mass="69802">MIFRLSENQTCNLMNEKEPNPKTNLSNELPNKFSLPVQSSSFSQSFLISREDFKKLIAVEIGPETKNRFTMLMVGISLTAISLGGALIGYVRAYNRFFKDKDLAPVLYLNNPIIRVAMITGGVIAWLVVLLFIVCLSFLASNSGFTPKLITIYIIVNSVTSIFVLSVFMFWQSRISSTMIESKKFGSARFAREHELTTLQNQSGFYIGQGHKFHYKGHILTVAGTRGGKGTNLIIPNLLGAGGLETSWIVIDPKGENAAITARYQREIGQNVIILNPWDLLAANVGTAQSYNPLDMLAIESLHLVDDIQVIAEMIVPVSHDEKNSFWTDSARTIVSGLLLHIVTSQPKELHTLTTLWEWVRYQADDWDKIIQDMAVNDHALHKGTIKNAGLEILKLQSAGEDTFGGIISSVLQATDFLKSPALQQSLKTGFDPKILVDGKTTVYVIIPADKLKSHYRWLRLVVTSMMRAVIRKPDKRVTFLLDEFAALGYLPEIETALSTYAGYNVTVWPILQSLIQLHNLYKNNWETFIANCTVRQYFTINDNFSAEYISKAIGETSNLIVSKDADPKANARRLVTPDELRRESGKKIFMFISDLPPTYVDKLPYYLLVDLKGKADRNPYI</sequence>
<dbReference type="CDD" id="cd01127">
    <property type="entry name" value="TrwB_TraG_TraD_VirD4"/>
    <property type="match status" value="1"/>
</dbReference>
<dbReference type="EMBL" id="CP042437">
    <property type="protein sequence ID" value="QEC79341.1"/>
    <property type="molecule type" value="Genomic_DNA"/>
</dbReference>
<evidence type="ECO:0000313" key="8">
    <source>
        <dbReference type="EMBL" id="QEC79341.1"/>
    </source>
</evidence>
<keyword evidence="3" id="KW-1003">Cell membrane</keyword>
<dbReference type="Proteomes" id="UP000321362">
    <property type="component" value="Chromosome"/>
</dbReference>
<reference evidence="8 9" key="1">
    <citation type="journal article" date="2013" name="J. Microbiol.">
        <title>Mucilaginibacter ginsenosidivorax sp. nov., with ginsenoside converting activity isolated from sediment.</title>
        <authorList>
            <person name="Kim J.K."/>
            <person name="Choi T.E."/>
            <person name="Liu Q.M."/>
            <person name="Park H.Y."/>
            <person name="Yi T.H."/>
            <person name="Yoon M.H."/>
            <person name="Kim S.C."/>
            <person name="Im W.T."/>
        </authorList>
    </citation>
    <scope>NUCLEOTIDE SEQUENCE [LARGE SCALE GENOMIC DNA]</scope>
    <source>
        <strain evidence="8 9">KHI28</strain>
    </source>
</reference>
<dbReference type="SUPFAM" id="SSF52540">
    <property type="entry name" value="P-loop containing nucleoside triphosphate hydrolases"/>
    <property type="match status" value="1"/>
</dbReference>
<accession>A0A5B8W6K8</accession>
<evidence type="ECO:0000256" key="7">
    <source>
        <dbReference type="SAM" id="Phobius"/>
    </source>
</evidence>
<feature type="transmembrane region" description="Helical" evidence="7">
    <location>
        <begin position="71"/>
        <end position="93"/>
    </location>
</feature>
<dbReference type="InterPro" id="IPR003688">
    <property type="entry name" value="TraG/VirD4"/>
</dbReference>
<proteinExistence type="inferred from homology"/>
<evidence type="ECO:0000256" key="3">
    <source>
        <dbReference type="ARBA" id="ARBA00022475"/>
    </source>
</evidence>
<dbReference type="PANTHER" id="PTHR37937">
    <property type="entry name" value="CONJUGATIVE TRANSFER: DNA TRANSPORT"/>
    <property type="match status" value="1"/>
</dbReference>
<feature type="transmembrane region" description="Helical" evidence="7">
    <location>
        <begin position="113"/>
        <end position="140"/>
    </location>
</feature>
<comment type="similarity">
    <text evidence="2">Belongs to the VirD4/TraG family.</text>
</comment>
<dbReference type="KEGG" id="mgk:FSB76_26580"/>
<dbReference type="OrthoDB" id="9759295at2"/>
<dbReference type="Pfam" id="PF02534">
    <property type="entry name" value="T4SS-DNA_transf"/>
    <property type="match status" value="1"/>
</dbReference>
<evidence type="ECO:0000313" key="9">
    <source>
        <dbReference type="Proteomes" id="UP000321362"/>
    </source>
</evidence>
<keyword evidence="4 7" id="KW-0812">Transmembrane</keyword>
<evidence type="ECO:0000256" key="2">
    <source>
        <dbReference type="ARBA" id="ARBA00008806"/>
    </source>
</evidence>
<evidence type="ECO:0000256" key="1">
    <source>
        <dbReference type="ARBA" id="ARBA00004651"/>
    </source>
</evidence>